<proteinExistence type="predicted"/>
<sequence length="245" mass="29455">MNLLFIFFIKYIISADYNSINTNKIYNDQNCDKVKSNIKILVNNFLVELNIKYDNTLLKEIRSMIMSCYYFKKGILYFEITHKLKPFQVNENVKHLHTIIHKIHDLLKGLKNIKKEIKSKLYNNYRSIKIKNILHSENKCKEANDSLLFLFCGIIDYKKELKNLKKEKKTMKSYYKYICYINTCYQLEVKEYYRRIKTIYAFLNNEKQKSDRMYNIDDNNFLSISTFEGKLSNLLGKINLIMENK</sequence>
<evidence type="ECO:0000313" key="3">
    <source>
        <dbReference type="Proteomes" id="UP000192758"/>
    </source>
</evidence>
<reference evidence="2 3" key="1">
    <citation type="journal article" date="2017" name="Environ. Microbiol.">
        <title>Decay of the glycolytic pathway and adaptation to intranuclear parasitism within Enterocytozoonidae microsporidia.</title>
        <authorList>
            <person name="Wiredu Boakye D."/>
            <person name="Jaroenlak P."/>
            <person name="Prachumwat A."/>
            <person name="Williams T.A."/>
            <person name="Bateman K.S."/>
            <person name="Itsathitphaisarn O."/>
            <person name="Sritunyalucksana K."/>
            <person name="Paszkiewicz K.H."/>
            <person name="Moore K.A."/>
            <person name="Stentiford G.D."/>
            <person name="Williams B.A."/>
        </authorList>
    </citation>
    <scope>NUCLEOTIDE SEQUENCE [LARGE SCALE GENOMIC DNA]</scope>
    <source>
        <strain evidence="2 3">TH1</strain>
    </source>
</reference>
<dbReference type="AlphaFoldDB" id="A0A1W0E257"/>
<evidence type="ECO:0000256" key="1">
    <source>
        <dbReference type="SAM" id="SignalP"/>
    </source>
</evidence>
<keyword evidence="1" id="KW-0732">Signal</keyword>
<feature type="signal peptide" evidence="1">
    <location>
        <begin position="1"/>
        <end position="15"/>
    </location>
</feature>
<name>A0A1W0E257_9MICR</name>
<gene>
    <name evidence="2" type="ORF">EHP00_1979</name>
</gene>
<protein>
    <submittedName>
        <fullName evidence="2">Uncharacterized protein</fullName>
    </submittedName>
</protein>
<feature type="chain" id="PRO_5012280471" evidence="1">
    <location>
        <begin position="16"/>
        <end position="245"/>
    </location>
</feature>
<keyword evidence="3" id="KW-1185">Reference proteome</keyword>
<dbReference type="Proteomes" id="UP000192758">
    <property type="component" value="Unassembled WGS sequence"/>
</dbReference>
<organism evidence="2 3">
    <name type="scientific">Ecytonucleospora hepatopenaei</name>
    <dbReference type="NCBI Taxonomy" id="646526"/>
    <lineage>
        <taxon>Eukaryota</taxon>
        <taxon>Fungi</taxon>
        <taxon>Fungi incertae sedis</taxon>
        <taxon>Microsporidia</taxon>
        <taxon>Enterocytozoonidae</taxon>
        <taxon>Ecytonucleospora</taxon>
    </lineage>
</organism>
<accession>A0A1W0E257</accession>
<evidence type="ECO:0000313" key="2">
    <source>
        <dbReference type="EMBL" id="OQS53360.1"/>
    </source>
</evidence>
<dbReference type="VEuPathDB" id="MicrosporidiaDB:EHP00_1979"/>
<comment type="caution">
    <text evidence="2">The sequence shown here is derived from an EMBL/GenBank/DDBJ whole genome shotgun (WGS) entry which is preliminary data.</text>
</comment>
<dbReference type="EMBL" id="MNPJ01000050">
    <property type="protein sequence ID" value="OQS53360.1"/>
    <property type="molecule type" value="Genomic_DNA"/>
</dbReference>